<organism evidence="1 2">
    <name type="scientific">Microdochium trichocladiopsis</name>
    <dbReference type="NCBI Taxonomy" id="1682393"/>
    <lineage>
        <taxon>Eukaryota</taxon>
        <taxon>Fungi</taxon>
        <taxon>Dikarya</taxon>
        <taxon>Ascomycota</taxon>
        <taxon>Pezizomycotina</taxon>
        <taxon>Sordariomycetes</taxon>
        <taxon>Xylariomycetidae</taxon>
        <taxon>Xylariales</taxon>
        <taxon>Microdochiaceae</taxon>
        <taxon>Microdochium</taxon>
    </lineage>
</organism>
<name>A0A9P9BT39_9PEZI</name>
<dbReference type="EMBL" id="JAGTJQ010000003">
    <property type="protein sequence ID" value="KAH7035234.1"/>
    <property type="molecule type" value="Genomic_DNA"/>
</dbReference>
<gene>
    <name evidence="1" type="ORF">B0I36DRAFT_405777</name>
</gene>
<sequence length="179" mass="19252">MRVTSGVGNDDLFSQSGAWTAMLEARFPGTQTERAGASRTYMNASTFASMLAVPRTASATTRRGRVSPPHKLPPYPLAVVPGGGDWPARPVNDESATLATPPEQDPWQQAHVSDNPGGSGYWRRHQRLRSLPIIPSNGAPPWAWAGLGLVLFAPSGLCASVDCRREDRPWARPISRPAG</sequence>
<protein>
    <submittedName>
        <fullName evidence="1">Uncharacterized protein</fullName>
    </submittedName>
</protein>
<accession>A0A9P9BT39</accession>
<reference evidence="1" key="1">
    <citation type="journal article" date="2021" name="Nat. Commun.">
        <title>Genetic determinants of endophytism in the Arabidopsis root mycobiome.</title>
        <authorList>
            <person name="Mesny F."/>
            <person name="Miyauchi S."/>
            <person name="Thiergart T."/>
            <person name="Pickel B."/>
            <person name="Atanasova L."/>
            <person name="Karlsson M."/>
            <person name="Huettel B."/>
            <person name="Barry K.W."/>
            <person name="Haridas S."/>
            <person name="Chen C."/>
            <person name="Bauer D."/>
            <person name="Andreopoulos W."/>
            <person name="Pangilinan J."/>
            <person name="LaButti K."/>
            <person name="Riley R."/>
            <person name="Lipzen A."/>
            <person name="Clum A."/>
            <person name="Drula E."/>
            <person name="Henrissat B."/>
            <person name="Kohler A."/>
            <person name="Grigoriev I.V."/>
            <person name="Martin F.M."/>
            <person name="Hacquard S."/>
        </authorList>
    </citation>
    <scope>NUCLEOTIDE SEQUENCE</scope>
    <source>
        <strain evidence="1">MPI-CAGE-CH-0230</strain>
    </source>
</reference>
<comment type="caution">
    <text evidence="1">The sequence shown here is derived from an EMBL/GenBank/DDBJ whole genome shotgun (WGS) entry which is preliminary data.</text>
</comment>
<dbReference type="AlphaFoldDB" id="A0A9P9BT39"/>
<evidence type="ECO:0000313" key="2">
    <source>
        <dbReference type="Proteomes" id="UP000756346"/>
    </source>
</evidence>
<evidence type="ECO:0000313" key="1">
    <source>
        <dbReference type="EMBL" id="KAH7035234.1"/>
    </source>
</evidence>
<keyword evidence="2" id="KW-1185">Reference proteome</keyword>
<dbReference type="RefSeq" id="XP_046015327.1">
    <property type="nucleotide sequence ID" value="XM_046161799.1"/>
</dbReference>
<dbReference type="GeneID" id="70191345"/>
<dbReference type="Proteomes" id="UP000756346">
    <property type="component" value="Unassembled WGS sequence"/>
</dbReference>
<proteinExistence type="predicted"/>